<dbReference type="EMBL" id="JMTM01000017">
    <property type="protein sequence ID" value="OAZ04730.1"/>
    <property type="molecule type" value="Genomic_DNA"/>
</dbReference>
<feature type="signal peptide" evidence="2">
    <location>
        <begin position="1"/>
        <end position="19"/>
    </location>
</feature>
<evidence type="ECO:0000259" key="3">
    <source>
        <dbReference type="Pfam" id="PF13505"/>
    </source>
</evidence>
<dbReference type="Proteomes" id="UP000093807">
    <property type="component" value="Unassembled WGS sequence"/>
</dbReference>
<name>A0A199XSV8_9FLAO</name>
<feature type="domain" description="Outer membrane protein beta-barrel" evidence="3">
    <location>
        <begin position="8"/>
        <end position="186"/>
    </location>
</feature>
<dbReference type="SUPFAM" id="SSF56925">
    <property type="entry name" value="OMPA-like"/>
    <property type="match status" value="1"/>
</dbReference>
<accession>A0A199XSV8</accession>
<keyword evidence="5" id="KW-1185">Reference proteome</keyword>
<evidence type="ECO:0000256" key="2">
    <source>
        <dbReference type="SAM" id="SignalP"/>
    </source>
</evidence>
<dbReference type="AlphaFoldDB" id="A0A199XSV8"/>
<dbReference type="InterPro" id="IPR011250">
    <property type="entry name" value="OMP/PagP_B-barrel"/>
</dbReference>
<gene>
    <name evidence="4" type="ORF">FLB_05780</name>
</gene>
<dbReference type="PATRIC" id="fig|29536.5.peg.602"/>
<dbReference type="OrthoDB" id="945117at2"/>
<keyword evidence="1 2" id="KW-0732">Signal</keyword>
<comment type="caution">
    <text evidence="4">The sequence shown here is derived from an EMBL/GenBank/DDBJ whole genome shotgun (WGS) entry which is preliminary data.</text>
</comment>
<evidence type="ECO:0000313" key="4">
    <source>
        <dbReference type="EMBL" id="OAZ04730.1"/>
    </source>
</evidence>
<protein>
    <recommendedName>
        <fullName evidence="3">Outer membrane protein beta-barrel domain-containing protein</fullName>
    </recommendedName>
</protein>
<proteinExistence type="predicted"/>
<dbReference type="InterPro" id="IPR027385">
    <property type="entry name" value="Beta-barrel_OMP"/>
</dbReference>
<reference evidence="4 5" key="1">
    <citation type="submission" date="2016-06" db="EMBL/GenBank/DDBJ databases">
        <title>Draft genome sequence of Flavobacterium succinicans strain DD5b.</title>
        <authorList>
            <person name="Poehlein A."/>
            <person name="Daniel R."/>
            <person name="Simeonova D.D."/>
        </authorList>
    </citation>
    <scope>NUCLEOTIDE SEQUENCE [LARGE SCALE GENOMIC DNA]</scope>
    <source>
        <strain evidence="4 5">DD5b</strain>
    </source>
</reference>
<dbReference type="RefSeq" id="WP_064714453.1">
    <property type="nucleotide sequence ID" value="NZ_JMTM01000017.1"/>
</dbReference>
<evidence type="ECO:0000256" key="1">
    <source>
        <dbReference type="ARBA" id="ARBA00022729"/>
    </source>
</evidence>
<sequence length="202" mass="21405">MKKIIVTALAVFAFTFANAQEKNENSIAGFSKGDVFATGSIGLSSAKTGDLKDSKFAFAPKLAFFVTDNIAVGAKIEFGSEKKETKIGSVKTKTLDNSVFTGGVFGRYYFTPASKFSLFANLGVDFSGVKNKLNDTKAKQFEATLGAGFNVFLSPNFALECGVGALSYKSNDNGGKGAPKTNTFGLIGGEWTVVTLGLNYKF</sequence>
<feature type="chain" id="PRO_5008286909" description="Outer membrane protein beta-barrel domain-containing protein" evidence="2">
    <location>
        <begin position="20"/>
        <end position="202"/>
    </location>
</feature>
<organism evidence="4 5">
    <name type="scientific">Flavobacterium succinicans</name>
    <dbReference type="NCBI Taxonomy" id="29536"/>
    <lineage>
        <taxon>Bacteria</taxon>
        <taxon>Pseudomonadati</taxon>
        <taxon>Bacteroidota</taxon>
        <taxon>Flavobacteriia</taxon>
        <taxon>Flavobacteriales</taxon>
        <taxon>Flavobacteriaceae</taxon>
        <taxon>Flavobacterium</taxon>
    </lineage>
</organism>
<dbReference type="Gene3D" id="2.40.160.20">
    <property type="match status" value="1"/>
</dbReference>
<evidence type="ECO:0000313" key="5">
    <source>
        <dbReference type="Proteomes" id="UP000093807"/>
    </source>
</evidence>
<dbReference type="Pfam" id="PF13505">
    <property type="entry name" value="OMP_b-brl"/>
    <property type="match status" value="1"/>
</dbReference>